<reference evidence="1 2" key="1">
    <citation type="journal article" date="2013" name="Nat. Genet.">
        <title>The genome of the hydatid tapeworm Echinococcus granulosus.</title>
        <authorList>
            <person name="Zheng H."/>
            <person name="Zhang W."/>
            <person name="Zhang L."/>
            <person name="Zhang Z."/>
            <person name="Li J."/>
            <person name="Lu G."/>
            <person name="Zhu Y."/>
            <person name="Wang Y."/>
            <person name="Huang Y."/>
            <person name="Liu J."/>
            <person name="Kang H."/>
            <person name="Chen J."/>
            <person name="Wang L."/>
            <person name="Chen A."/>
            <person name="Yu S."/>
            <person name="Gao Z."/>
            <person name="Jin L."/>
            <person name="Gu W."/>
            <person name="Wang Z."/>
            <person name="Zhao L."/>
            <person name="Shi B."/>
            <person name="Wen H."/>
            <person name="Lin R."/>
            <person name="Jones M.K."/>
            <person name="Brejova B."/>
            <person name="Vinar T."/>
            <person name="Zhao G."/>
            <person name="McManus D.P."/>
            <person name="Chen Z."/>
            <person name="Zhou Y."/>
            <person name="Wang S."/>
        </authorList>
    </citation>
    <scope>NUCLEOTIDE SEQUENCE [LARGE SCALE GENOMIC DNA]</scope>
</reference>
<dbReference type="GeneID" id="36345254"/>
<dbReference type="AlphaFoldDB" id="W6UQC8"/>
<evidence type="ECO:0000313" key="1">
    <source>
        <dbReference type="EMBL" id="EUB55599.1"/>
    </source>
</evidence>
<proteinExistence type="predicted"/>
<protein>
    <submittedName>
        <fullName evidence="1">Uncharacterized protein</fullName>
    </submittedName>
</protein>
<organism evidence="1 2">
    <name type="scientific">Echinococcus granulosus</name>
    <name type="common">Hydatid tapeworm</name>
    <dbReference type="NCBI Taxonomy" id="6210"/>
    <lineage>
        <taxon>Eukaryota</taxon>
        <taxon>Metazoa</taxon>
        <taxon>Spiralia</taxon>
        <taxon>Lophotrochozoa</taxon>
        <taxon>Platyhelminthes</taxon>
        <taxon>Cestoda</taxon>
        <taxon>Eucestoda</taxon>
        <taxon>Cyclophyllidea</taxon>
        <taxon>Taeniidae</taxon>
        <taxon>Echinococcus</taxon>
        <taxon>Echinococcus granulosus group</taxon>
    </lineage>
</organism>
<accession>W6UQC8</accession>
<gene>
    <name evidence="1" type="ORF">EGR_09539</name>
</gene>
<keyword evidence="2" id="KW-1185">Reference proteome</keyword>
<dbReference type="EMBL" id="APAU02000152">
    <property type="protein sequence ID" value="EUB55599.1"/>
    <property type="molecule type" value="Genomic_DNA"/>
</dbReference>
<dbReference type="Proteomes" id="UP000019149">
    <property type="component" value="Unassembled WGS sequence"/>
</dbReference>
<evidence type="ECO:0000313" key="2">
    <source>
        <dbReference type="Proteomes" id="UP000019149"/>
    </source>
</evidence>
<sequence>MILQRRKLQIHQGNLEGSVVLRPSIFLFAWRLDDWDSGNACGIHETMDDEAGVSVHACA</sequence>
<comment type="caution">
    <text evidence="1">The sequence shown here is derived from an EMBL/GenBank/DDBJ whole genome shotgun (WGS) entry which is preliminary data.</text>
</comment>
<dbReference type="KEGG" id="egl:EGR_09539"/>
<name>W6UQC8_ECHGR</name>
<dbReference type="CTD" id="36345254"/>
<dbReference type="RefSeq" id="XP_024346795.1">
    <property type="nucleotide sequence ID" value="XM_024498788.1"/>
</dbReference>